<gene>
    <name evidence="2" type="ORF">B9L23_08180</name>
</gene>
<dbReference type="RefSeq" id="WP_089097283.1">
    <property type="nucleotide sequence ID" value="NZ_NDYL01000001.1"/>
</dbReference>
<feature type="coiled-coil region" evidence="1">
    <location>
        <begin position="29"/>
        <end position="57"/>
    </location>
</feature>
<accession>A0A226QTB2</accession>
<dbReference type="EMBL" id="NDYL01000001">
    <property type="protein sequence ID" value="OXB94830.1"/>
    <property type="molecule type" value="Genomic_DNA"/>
</dbReference>
<dbReference type="Proteomes" id="UP000198394">
    <property type="component" value="Unassembled WGS sequence"/>
</dbReference>
<sequence length="174" mass="19677">MSKQGLPTPEEFKKSVVLPLLCLITGSSEEKLTKDYEEFYRENLKEEKEKTAEKSNEGYTLLELLDVLKPGLVAVTTIDDELVEVTIDEYGDLVYADDADELFPINSDTANVVYKLKEQQRYPVSYSTAFEAYKDGEIIEVECDGDTYRFVPGSSANPMMTIEGVLDGNWYVIK</sequence>
<evidence type="ECO:0000256" key="1">
    <source>
        <dbReference type="SAM" id="Coils"/>
    </source>
</evidence>
<dbReference type="AlphaFoldDB" id="A0A226QTB2"/>
<proteinExistence type="predicted"/>
<keyword evidence="3" id="KW-1185">Reference proteome</keyword>
<reference evidence="2 3" key="1">
    <citation type="submission" date="2017-04" db="EMBL/GenBank/DDBJ databases">
        <title>The genome sequence of Parageobacillus galactosidasius DSM 18751.</title>
        <authorList>
            <person name="Ramaloko W.T."/>
            <person name="Koen N."/>
            <person name="Polliack S."/>
            <person name="Aliyu H."/>
            <person name="Lebre P."/>
            <person name="Mohr T."/>
            <person name="Oswald F."/>
            <person name="Zwick M."/>
            <person name="Neumann A."/>
            <person name="Syldatk C."/>
            <person name="Cowan D."/>
            <person name="De Maayer P."/>
        </authorList>
    </citation>
    <scope>NUCLEOTIDE SEQUENCE [LARGE SCALE GENOMIC DNA]</scope>
    <source>
        <strain evidence="2 3">DSM 18751</strain>
    </source>
</reference>
<evidence type="ECO:0000313" key="3">
    <source>
        <dbReference type="Proteomes" id="UP000198394"/>
    </source>
</evidence>
<organism evidence="2 3">
    <name type="scientific">Parageobacillus galactosidasius</name>
    <dbReference type="NCBI Taxonomy" id="883812"/>
    <lineage>
        <taxon>Bacteria</taxon>
        <taxon>Bacillati</taxon>
        <taxon>Bacillota</taxon>
        <taxon>Bacilli</taxon>
        <taxon>Bacillales</taxon>
        <taxon>Anoxybacillaceae</taxon>
        <taxon>Parageobacillus</taxon>
    </lineage>
</organism>
<keyword evidence="1" id="KW-0175">Coiled coil</keyword>
<protein>
    <submittedName>
        <fullName evidence="2">Uncharacterized protein</fullName>
    </submittedName>
</protein>
<name>A0A226QTB2_9BACL</name>
<evidence type="ECO:0000313" key="2">
    <source>
        <dbReference type="EMBL" id="OXB94830.1"/>
    </source>
</evidence>
<comment type="caution">
    <text evidence="2">The sequence shown here is derived from an EMBL/GenBank/DDBJ whole genome shotgun (WGS) entry which is preliminary data.</text>
</comment>